<keyword evidence="1" id="KW-0472">Membrane</keyword>
<feature type="transmembrane region" description="Helical" evidence="1">
    <location>
        <begin position="180"/>
        <end position="199"/>
    </location>
</feature>
<proteinExistence type="predicted"/>
<name>A0A9J7BQ84_9BACT</name>
<dbReference type="Proteomes" id="UP001059380">
    <property type="component" value="Chromosome"/>
</dbReference>
<dbReference type="EMBL" id="CP093313">
    <property type="protein sequence ID" value="UWZ84947.1"/>
    <property type="molecule type" value="Genomic_DNA"/>
</dbReference>
<protein>
    <submittedName>
        <fullName evidence="2">Uncharacterized protein</fullName>
    </submittedName>
</protein>
<feature type="transmembrane region" description="Helical" evidence="1">
    <location>
        <begin position="61"/>
        <end position="79"/>
    </location>
</feature>
<dbReference type="RefSeq" id="WP_260794453.1">
    <property type="nucleotide sequence ID" value="NZ_CP093313.1"/>
</dbReference>
<feature type="transmembrane region" description="Helical" evidence="1">
    <location>
        <begin position="295"/>
        <end position="315"/>
    </location>
</feature>
<dbReference type="AlphaFoldDB" id="A0A9J7BQ84"/>
<feature type="transmembrane region" description="Helical" evidence="1">
    <location>
        <begin position="31"/>
        <end position="49"/>
    </location>
</feature>
<evidence type="ECO:0000256" key="1">
    <source>
        <dbReference type="SAM" id="Phobius"/>
    </source>
</evidence>
<reference evidence="2" key="1">
    <citation type="submission" date="2021-04" db="EMBL/GenBank/DDBJ databases">
        <title>Phylogenetic analysis of Acidobacteriaceae.</title>
        <authorList>
            <person name="Qiu L."/>
            <person name="Zhang Q."/>
        </authorList>
    </citation>
    <scope>NUCLEOTIDE SEQUENCE</scope>
    <source>
        <strain evidence="2">DSM 25168</strain>
    </source>
</reference>
<dbReference type="KEGG" id="orp:MOP44_03165"/>
<feature type="transmembrane region" description="Helical" evidence="1">
    <location>
        <begin position="236"/>
        <end position="257"/>
    </location>
</feature>
<feature type="transmembrane region" description="Helical" evidence="1">
    <location>
        <begin position="211"/>
        <end position="230"/>
    </location>
</feature>
<gene>
    <name evidence="2" type="ORF">MOP44_03165</name>
</gene>
<keyword evidence="1" id="KW-0812">Transmembrane</keyword>
<feature type="transmembrane region" description="Helical" evidence="1">
    <location>
        <begin position="142"/>
        <end position="168"/>
    </location>
</feature>
<feature type="transmembrane region" description="Helical" evidence="1">
    <location>
        <begin position="264"/>
        <end position="283"/>
    </location>
</feature>
<keyword evidence="1" id="KW-1133">Transmembrane helix</keyword>
<accession>A0A9J7BQ84</accession>
<organism evidence="2 3">
    <name type="scientific">Occallatibacter riparius</name>
    <dbReference type="NCBI Taxonomy" id="1002689"/>
    <lineage>
        <taxon>Bacteria</taxon>
        <taxon>Pseudomonadati</taxon>
        <taxon>Acidobacteriota</taxon>
        <taxon>Terriglobia</taxon>
        <taxon>Terriglobales</taxon>
        <taxon>Acidobacteriaceae</taxon>
        <taxon>Occallatibacter</taxon>
    </lineage>
</organism>
<feature type="transmembrane region" description="Helical" evidence="1">
    <location>
        <begin position="99"/>
        <end position="121"/>
    </location>
</feature>
<keyword evidence="3" id="KW-1185">Reference proteome</keyword>
<evidence type="ECO:0000313" key="3">
    <source>
        <dbReference type="Proteomes" id="UP001059380"/>
    </source>
</evidence>
<sequence>MTFFKRIAPAIALYFLSPLIAEFLLGDFPLSKLAFLLFLAPFYGGGAVLIREIVRRTGRGWPTIITLALAYGIFEEAFTTQTLFNPDYLGLHLHLLEPAFIPALGISAWWTIFVLTLHTVWSISVPIAIMEALVPQRAHTPWLKWLGLSIVTVLFVLIACTMTVHQIQTDAHHFMASNKQFAVSAVCCVVVAIAAFLLPRRGRARRPGNPPSAWITGALSLVASSIFLIVPQRWGWGTVAIYIAVDLLMIIAVTAWSRLVGWNGLHILSLGGGAALAYAWHAFIQQPVTGKADAAMRIGNAVLALGTILLLYAAARRTSAAQAETTAVHA</sequence>
<evidence type="ECO:0000313" key="2">
    <source>
        <dbReference type="EMBL" id="UWZ84947.1"/>
    </source>
</evidence>